<feature type="compositionally biased region" description="Low complexity" evidence="1">
    <location>
        <begin position="70"/>
        <end position="84"/>
    </location>
</feature>
<dbReference type="EMBL" id="MCGE01000006">
    <property type="protein sequence ID" value="ORZ20304.1"/>
    <property type="molecule type" value="Genomic_DNA"/>
</dbReference>
<accession>A0A1X2IPV8</accession>
<feature type="compositionally biased region" description="Low complexity" evidence="1">
    <location>
        <begin position="33"/>
        <end position="43"/>
    </location>
</feature>
<feature type="region of interest" description="Disordered" evidence="1">
    <location>
        <begin position="127"/>
        <end position="168"/>
    </location>
</feature>
<comment type="caution">
    <text evidence="3">The sequence shown here is derived from an EMBL/GenBank/DDBJ whole genome shotgun (WGS) entry which is preliminary data.</text>
</comment>
<dbReference type="OrthoDB" id="5418203at2759"/>
<evidence type="ECO:0000256" key="1">
    <source>
        <dbReference type="SAM" id="MobiDB-lite"/>
    </source>
</evidence>
<organism evidence="3 4">
    <name type="scientific">Absidia repens</name>
    <dbReference type="NCBI Taxonomy" id="90262"/>
    <lineage>
        <taxon>Eukaryota</taxon>
        <taxon>Fungi</taxon>
        <taxon>Fungi incertae sedis</taxon>
        <taxon>Mucoromycota</taxon>
        <taxon>Mucoromycotina</taxon>
        <taxon>Mucoromycetes</taxon>
        <taxon>Mucorales</taxon>
        <taxon>Cunninghamellaceae</taxon>
        <taxon>Absidia</taxon>
    </lineage>
</organism>
<feature type="compositionally biased region" description="Polar residues" evidence="1">
    <location>
        <begin position="299"/>
        <end position="319"/>
    </location>
</feature>
<feature type="region of interest" description="Disordered" evidence="1">
    <location>
        <begin position="1"/>
        <end position="20"/>
    </location>
</feature>
<dbReference type="InterPro" id="IPR035979">
    <property type="entry name" value="RBD_domain_sf"/>
</dbReference>
<dbReference type="SUPFAM" id="SSF54928">
    <property type="entry name" value="RNA-binding domain, RBD"/>
    <property type="match status" value="1"/>
</dbReference>
<dbReference type="AlphaFoldDB" id="A0A1X2IPV8"/>
<dbReference type="PANTHER" id="PTHR21678">
    <property type="entry name" value="GROWTH INHIBITION AND DIFFERENTIATION RELATED PROTEIN 88"/>
    <property type="match status" value="1"/>
</dbReference>
<protein>
    <recommendedName>
        <fullName evidence="2">Thc1 RRM domain-containing protein</fullName>
    </recommendedName>
</protein>
<feature type="region of interest" description="Disordered" evidence="1">
    <location>
        <begin position="25"/>
        <end position="115"/>
    </location>
</feature>
<dbReference type="PANTHER" id="PTHR21678:SF0">
    <property type="entry name" value="C3H1-TYPE DOMAIN-CONTAINING PROTEIN"/>
    <property type="match status" value="1"/>
</dbReference>
<evidence type="ECO:0000259" key="2">
    <source>
        <dbReference type="Pfam" id="PF22877"/>
    </source>
</evidence>
<feature type="compositionally biased region" description="Polar residues" evidence="1">
    <location>
        <begin position="44"/>
        <end position="68"/>
    </location>
</feature>
<dbReference type="InterPro" id="IPR053800">
    <property type="entry name" value="Thc1_RRM"/>
</dbReference>
<feature type="compositionally biased region" description="Polar residues" evidence="1">
    <location>
        <begin position="127"/>
        <end position="145"/>
    </location>
</feature>
<sequence>MMDTTNIDKRTKRNSMLAYVPVHRRNDVSDSGQQRSNQQQQQRYSTADDQGNKRSSFNQKMNGSNGARYSSDISSNGNGIGNDSKSMQRYSQQQQQQQGWRKGQNNVNGGGSVEQDDYLEESNIHFNSTNNHRYSSNSHRTSMSSFDPRMSMLDSLPHDDHRQSTGPEDWNELLRQYDRPDEEAAILTRKNKRASRIMDPFNEPPTQVPVVGEPTVVLDCRDFPKSFKTHHLHDIFREYENIRGGYRIKWIDDTRALIIFEHPATAKKAYINNVSNAYAKIRPYEGPADILSGPAPQMNRRSASYNMKRQSGTISEPLK</sequence>
<reference evidence="3 4" key="1">
    <citation type="submission" date="2016-07" db="EMBL/GenBank/DDBJ databases">
        <title>Pervasive Adenine N6-methylation of Active Genes in Fungi.</title>
        <authorList>
            <consortium name="DOE Joint Genome Institute"/>
            <person name="Mondo S.J."/>
            <person name="Dannebaum R.O."/>
            <person name="Kuo R.C."/>
            <person name="Labutti K."/>
            <person name="Haridas S."/>
            <person name="Kuo A."/>
            <person name="Salamov A."/>
            <person name="Ahrendt S.R."/>
            <person name="Lipzen A."/>
            <person name="Sullivan W."/>
            <person name="Andreopoulos W.B."/>
            <person name="Clum A."/>
            <person name="Lindquist E."/>
            <person name="Daum C."/>
            <person name="Ramamoorthy G.K."/>
            <person name="Gryganskyi A."/>
            <person name="Culley D."/>
            <person name="Magnuson J.K."/>
            <person name="James T.Y."/>
            <person name="O'Malley M.A."/>
            <person name="Stajich J.E."/>
            <person name="Spatafora J.W."/>
            <person name="Visel A."/>
            <person name="Grigoriev I.V."/>
        </authorList>
    </citation>
    <scope>NUCLEOTIDE SEQUENCE [LARGE SCALE GENOMIC DNA]</scope>
    <source>
        <strain evidence="3 4">NRRL 1336</strain>
    </source>
</reference>
<feature type="domain" description="Thc1 RRM" evidence="2">
    <location>
        <begin position="234"/>
        <end position="288"/>
    </location>
</feature>
<dbReference type="GO" id="GO:0003676">
    <property type="term" value="F:nucleic acid binding"/>
    <property type="evidence" value="ECO:0007669"/>
    <property type="project" value="InterPro"/>
</dbReference>
<dbReference type="Gene3D" id="3.30.70.330">
    <property type="match status" value="1"/>
</dbReference>
<dbReference type="InterPro" id="IPR039884">
    <property type="entry name" value="R3HC1/R3HCL"/>
</dbReference>
<feature type="region of interest" description="Disordered" evidence="1">
    <location>
        <begin position="289"/>
        <end position="319"/>
    </location>
</feature>
<dbReference type="Pfam" id="PF22877">
    <property type="entry name" value="RRM_Thc1"/>
    <property type="match status" value="1"/>
</dbReference>
<name>A0A1X2IPV8_9FUNG</name>
<gene>
    <name evidence="3" type="ORF">BCR42DRAFT_408461</name>
</gene>
<dbReference type="InterPro" id="IPR012677">
    <property type="entry name" value="Nucleotide-bd_a/b_plait_sf"/>
</dbReference>
<dbReference type="Proteomes" id="UP000193560">
    <property type="component" value="Unassembled WGS sequence"/>
</dbReference>
<evidence type="ECO:0000313" key="4">
    <source>
        <dbReference type="Proteomes" id="UP000193560"/>
    </source>
</evidence>
<evidence type="ECO:0000313" key="3">
    <source>
        <dbReference type="EMBL" id="ORZ20304.1"/>
    </source>
</evidence>
<keyword evidence="4" id="KW-1185">Reference proteome</keyword>
<proteinExistence type="predicted"/>